<dbReference type="RefSeq" id="WP_099365128.1">
    <property type="nucleotide sequence ID" value="NZ_JAYLLN010000001.1"/>
</dbReference>
<evidence type="ECO:0000313" key="2">
    <source>
        <dbReference type="EMBL" id="MEI5983315.1"/>
    </source>
</evidence>
<keyword evidence="3" id="KW-1185">Reference proteome</keyword>
<organism evidence="2 3">
    <name type="scientific">Sphingobacterium tenebrionis</name>
    <dbReference type="NCBI Taxonomy" id="3111775"/>
    <lineage>
        <taxon>Bacteria</taxon>
        <taxon>Pseudomonadati</taxon>
        <taxon>Bacteroidota</taxon>
        <taxon>Sphingobacteriia</taxon>
        <taxon>Sphingobacteriales</taxon>
        <taxon>Sphingobacteriaceae</taxon>
        <taxon>Sphingobacterium</taxon>
    </lineage>
</organism>
<sequence>MINKGFIVGCIILLSTQITKAQDGKVEVVKDTLISLLQDFRAFHAINPTASKAPVSLEPKILDKSKARRVKVRGFRVQIYSGGNRNEATNVQNSFIRQNPDMNAYLDYVEPNYRVKVGDFTSRSEATAYMRRLRGTYSNVFVFVEDVWTWQ</sequence>
<protein>
    <submittedName>
        <fullName evidence="2">SPOR domain-containing protein</fullName>
    </submittedName>
</protein>
<evidence type="ECO:0000259" key="1">
    <source>
        <dbReference type="PROSITE" id="PS51724"/>
    </source>
</evidence>
<reference evidence="2 3" key="1">
    <citation type="submission" date="2024-01" db="EMBL/GenBank/DDBJ databases">
        <title>Sphingobacterium tenebrionis sp. nov., a novel endophyte isolated from tenebrio molitor intestines.</title>
        <authorList>
            <person name="Zhang C."/>
        </authorList>
    </citation>
    <scope>NUCLEOTIDE SEQUENCE [LARGE SCALE GENOMIC DNA]</scope>
    <source>
        <strain evidence="2 3">PU5-4</strain>
    </source>
</reference>
<gene>
    <name evidence="2" type="ORF">VJ786_00230</name>
</gene>
<dbReference type="Proteomes" id="UP001363035">
    <property type="component" value="Unassembled WGS sequence"/>
</dbReference>
<comment type="caution">
    <text evidence="2">The sequence shown here is derived from an EMBL/GenBank/DDBJ whole genome shotgun (WGS) entry which is preliminary data.</text>
</comment>
<dbReference type="Gene3D" id="3.30.70.1070">
    <property type="entry name" value="Sporulation related repeat"/>
    <property type="match status" value="1"/>
</dbReference>
<proteinExistence type="predicted"/>
<dbReference type="PROSITE" id="PS51724">
    <property type="entry name" value="SPOR"/>
    <property type="match status" value="1"/>
</dbReference>
<dbReference type="SUPFAM" id="SSF110997">
    <property type="entry name" value="Sporulation related repeat"/>
    <property type="match status" value="1"/>
</dbReference>
<dbReference type="Pfam" id="PF05036">
    <property type="entry name" value="SPOR"/>
    <property type="match status" value="1"/>
</dbReference>
<name>A0ABU8I1R1_9SPHI</name>
<dbReference type="EMBL" id="JAYLLN010000001">
    <property type="protein sequence ID" value="MEI5983315.1"/>
    <property type="molecule type" value="Genomic_DNA"/>
</dbReference>
<dbReference type="InterPro" id="IPR007730">
    <property type="entry name" value="SPOR-like_dom"/>
</dbReference>
<dbReference type="InterPro" id="IPR036680">
    <property type="entry name" value="SPOR-like_sf"/>
</dbReference>
<evidence type="ECO:0000313" key="3">
    <source>
        <dbReference type="Proteomes" id="UP001363035"/>
    </source>
</evidence>
<feature type="domain" description="SPOR" evidence="1">
    <location>
        <begin position="69"/>
        <end position="147"/>
    </location>
</feature>
<accession>A0ABU8I1R1</accession>